<dbReference type="EMBL" id="MJBR01000009">
    <property type="protein sequence ID" value="OEY73229.1"/>
    <property type="molecule type" value="Genomic_DNA"/>
</dbReference>
<dbReference type="Pfam" id="PF14302">
    <property type="entry name" value="DUF4377"/>
    <property type="match status" value="1"/>
</dbReference>
<accession>A0A2N0TZ93</accession>
<evidence type="ECO:0000313" key="2">
    <source>
        <dbReference type="EMBL" id="OEY73229.1"/>
    </source>
</evidence>
<reference evidence="3 5" key="1">
    <citation type="submission" date="2015-10" db="EMBL/GenBank/DDBJ databases">
        <title>Draft genome sequence of Salegentibacter salinarum KCTC 12975.</title>
        <authorList>
            <person name="Lin W."/>
            <person name="Zheng Q."/>
        </authorList>
    </citation>
    <scope>NUCLEOTIDE SEQUENCE [LARGE SCALE GENOMIC DNA]</scope>
    <source>
        <strain evidence="3 5">KCTC 12974</strain>
    </source>
</reference>
<dbReference type="AlphaFoldDB" id="A0A2N0TZ93"/>
<proteinExistence type="predicted"/>
<comment type="caution">
    <text evidence="3">The sequence shown here is derived from an EMBL/GenBank/DDBJ whole genome shotgun (WGS) entry which is preliminary data.</text>
</comment>
<dbReference type="PROSITE" id="PS51257">
    <property type="entry name" value="PROKAR_LIPOPROTEIN"/>
    <property type="match status" value="1"/>
</dbReference>
<dbReference type="RefSeq" id="WP_070053524.1">
    <property type="nucleotide sequence ID" value="NZ_FVZF01000017.1"/>
</dbReference>
<name>A0A2N0TZ93_9FLAO</name>
<keyword evidence="4" id="KW-1185">Reference proteome</keyword>
<dbReference type="Pfam" id="PF14099">
    <property type="entry name" value="Polysacc_lyase"/>
    <property type="match status" value="1"/>
</dbReference>
<gene>
    <name evidence="3" type="ORF">APR40_10115</name>
    <name evidence="2" type="ORF">BHS39_10135</name>
</gene>
<dbReference type="Proteomes" id="UP000176009">
    <property type="component" value="Unassembled WGS sequence"/>
</dbReference>
<dbReference type="EMBL" id="LKTR01000011">
    <property type="protein sequence ID" value="PKD20049.1"/>
    <property type="molecule type" value="Genomic_DNA"/>
</dbReference>
<evidence type="ECO:0000313" key="3">
    <source>
        <dbReference type="EMBL" id="PKD20049.1"/>
    </source>
</evidence>
<dbReference type="InterPro" id="IPR025485">
    <property type="entry name" value="DUF4377"/>
</dbReference>
<protein>
    <recommendedName>
        <fullName evidence="1">DUF4377 domain-containing protein</fullName>
    </recommendedName>
</protein>
<dbReference type="InterPro" id="IPR025975">
    <property type="entry name" value="Polysacc_lyase"/>
</dbReference>
<evidence type="ECO:0000259" key="1">
    <source>
        <dbReference type="Pfam" id="PF14302"/>
    </source>
</evidence>
<dbReference type="OrthoDB" id="880459at2"/>
<feature type="domain" description="DUF4377" evidence="1">
    <location>
        <begin position="306"/>
        <end position="384"/>
    </location>
</feature>
<evidence type="ECO:0000313" key="5">
    <source>
        <dbReference type="Proteomes" id="UP000232533"/>
    </source>
</evidence>
<organism evidence="3 5">
    <name type="scientific">Salegentibacter salarius</name>
    <dbReference type="NCBI Taxonomy" id="435906"/>
    <lineage>
        <taxon>Bacteria</taxon>
        <taxon>Pseudomonadati</taxon>
        <taxon>Bacteroidota</taxon>
        <taxon>Flavobacteriia</taxon>
        <taxon>Flavobacteriales</taxon>
        <taxon>Flavobacteriaceae</taxon>
        <taxon>Salegentibacter</taxon>
    </lineage>
</organism>
<sequence length="387" mass="43981">MKKFFYILLLAIFACSPDNEDAILEQQPTSSDTPESMNLESEPALNRDPANLIYTETFENPDLNNNPQAGDFYLEHAENHSFNIEENIVKEGSQAGRFEIKKSDSKIWGGHRTEMSQAQSTARAEGWYGFSQYFPDSYKSGSTGEVIGQWHDQADEGEHVDRSPSNTLLTGDGRIKWMARWDADKIMDSGYSDGLEYIDLGPIPKNEWIDWVVHIKYSHTNTGILEVWMNGEKVIDRQNMPNSYNDDAYPYFKFGVYKWNWGSASSQKVIYYDEVRIGTENSSYDEVKPRGSEEVVLPESKINMMVNSYTVSCVGEMEGTCLLVQEGNMIGTENWENFYFSNSIEGFTYEPGFVYGLEVKKTEAENTPLGGSSIKYELVEIVSKEAQ</sequence>
<dbReference type="Gene3D" id="2.60.120.200">
    <property type="match status" value="1"/>
</dbReference>
<evidence type="ECO:0000313" key="4">
    <source>
        <dbReference type="Proteomes" id="UP000176009"/>
    </source>
</evidence>
<dbReference type="Proteomes" id="UP000232533">
    <property type="component" value="Unassembled WGS sequence"/>
</dbReference>
<reference evidence="2 4" key="2">
    <citation type="submission" date="2016-09" db="EMBL/GenBank/DDBJ databases">
        <title>Genome Sequence of Salegentibacter salarius,Isolated from a Marine Solar Saltern of the Yellow Sea in South Korea.</title>
        <authorList>
            <person name="Zheng Q."/>
            <person name="Liu Y."/>
        </authorList>
    </citation>
    <scope>NUCLEOTIDE SEQUENCE [LARGE SCALE GENOMIC DNA]</scope>
    <source>
        <strain evidence="2 4">KCTC 12974</strain>
    </source>
</reference>